<dbReference type="GO" id="GO:0016020">
    <property type="term" value="C:membrane"/>
    <property type="evidence" value="ECO:0007669"/>
    <property type="project" value="InterPro"/>
</dbReference>
<keyword evidence="8 10" id="KW-0520">NAD</keyword>
<dbReference type="STRING" id="337701.SAMN05444398_101522"/>
<dbReference type="FunFam" id="3.10.20.740:FF:000001">
    <property type="entry name" value="NADH-quinone oxidoreductase subunit G"/>
    <property type="match status" value="1"/>
</dbReference>
<dbReference type="Gene3D" id="3.40.50.740">
    <property type="match status" value="1"/>
</dbReference>
<comment type="similarity">
    <text evidence="2 10">Belongs to the complex I 75 kDa subunit family.</text>
</comment>
<evidence type="ECO:0000256" key="7">
    <source>
        <dbReference type="ARBA" id="ARBA00023014"/>
    </source>
</evidence>
<comment type="cofactor">
    <cofactor evidence="1 10">
        <name>[4Fe-4S] cluster</name>
        <dbReference type="ChEBI" id="CHEBI:49883"/>
    </cofactor>
</comment>
<dbReference type="EMBL" id="FRBR01000001">
    <property type="protein sequence ID" value="SHL08175.1"/>
    <property type="molecule type" value="Genomic_DNA"/>
</dbReference>
<evidence type="ECO:0000256" key="1">
    <source>
        <dbReference type="ARBA" id="ARBA00001966"/>
    </source>
</evidence>
<dbReference type="GO" id="GO:0048038">
    <property type="term" value="F:quinone binding"/>
    <property type="evidence" value="ECO:0007669"/>
    <property type="project" value="UniProtKB-UniRule"/>
</dbReference>
<dbReference type="SUPFAM" id="SSF54292">
    <property type="entry name" value="2Fe-2S ferredoxin-like"/>
    <property type="match status" value="1"/>
</dbReference>
<dbReference type="SUPFAM" id="SSF54862">
    <property type="entry name" value="4Fe-4S ferredoxins"/>
    <property type="match status" value="1"/>
</dbReference>
<evidence type="ECO:0000313" key="15">
    <source>
        <dbReference type="Proteomes" id="UP000183974"/>
    </source>
</evidence>
<dbReference type="SUPFAM" id="SSF53706">
    <property type="entry name" value="Formate dehydrogenase/DMSO reductase, domains 1-3"/>
    <property type="match status" value="1"/>
</dbReference>
<dbReference type="Pfam" id="PF09326">
    <property type="entry name" value="NADH_dhqG_C"/>
    <property type="match status" value="1"/>
</dbReference>
<dbReference type="GO" id="GO:0051537">
    <property type="term" value="F:2 iron, 2 sulfur cluster binding"/>
    <property type="evidence" value="ECO:0007669"/>
    <property type="project" value="UniProtKB-UniRule"/>
</dbReference>
<keyword evidence="10" id="KW-0001">2Fe-2S</keyword>
<keyword evidence="10" id="KW-0874">Quinone</keyword>
<dbReference type="PROSITE" id="PS00641">
    <property type="entry name" value="COMPLEX1_75K_1"/>
    <property type="match status" value="1"/>
</dbReference>
<name>A0A1M6XQU8_9RHOB</name>
<dbReference type="Pfam" id="PF13510">
    <property type="entry name" value="Fer2_4"/>
    <property type="match status" value="1"/>
</dbReference>
<comment type="function">
    <text evidence="10">NDH-1 shuttles electrons from NADH, via FMN and iron-sulfur (Fe-S) centers, to quinones in the respiratory chain. Couples the redox reaction to proton translocation (for every two electrons transferred, four hydrogen ions are translocated across the cytoplasmic membrane), and thus conserves the redox energy in a proton gradient.</text>
</comment>
<evidence type="ECO:0000313" key="14">
    <source>
        <dbReference type="EMBL" id="SHL08175.1"/>
    </source>
</evidence>
<comment type="catalytic activity">
    <reaction evidence="9 10">
        <text>a quinone + NADH + 5 H(+)(in) = a quinol + NAD(+) + 4 H(+)(out)</text>
        <dbReference type="Rhea" id="RHEA:57888"/>
        <dbReference type="ChEBI" id="CHEBI:15378"/>
        <dbReference type="ChEBI" id="CHEBI:24646"/>
        <dbReference type="ChEBI" id="CHEBI:57540"/>
        <dbReference type="ChEBI" id="CHEBI:57945"/>
        <dbReference type="ChEBI" id="CHEBI:132124"/>
    </reaction>
</comment>
<dbReference type="GO" id="GO:0042773">
    <property type="term" value="P:ATP synthesis coupled electron transport"/>
    <property type="evidence" value="ECO:0007669"/>
    <property type="project" value="InterPro"/>
</dbReference>
<dbReference type="GO" id="GO:0008137">
    <property type="term" value="F:NADH dehydrogenase (ubiquinone) activity"/>
    <property type="evidence" value="ECO:0007669"/>
    <property type="project" value="UniProtKB-UniRule"/>
</dbReference>
<sequence>MSDLRKIIIDDQELEVDGAMTLIQACEEAGIEIPRFCYHERLSIAGNCRMCLVEVVGGPPKPAASCAMQVRDLRPGPEGQPPVVKTNSPMVKKAREGVMEFLLINHPLDCPICDQGGECDLQDQAMAYGVDFSRYREPKRAVDDLDLGPLVETHMTRCISCTRCVRFTTEVAGINQMGQTGRGEDAEITSYLGETLDSNMQGNIIDLCPVGALVSKPYAFTARPWELRKTETIDVMDALGANIRVDTKGREVMRILPRNHDAVNEEWISDKTRFVWDGLRRQRLDCPYVRENGKLRAATWDEALAKTAEAVKGASKLAGLVGDLAPVEAAFALRQLIEGQGGSVECRTDGARLPAGNRSGYVGTASIDDIDSAKFIQLIGTDPRVESPVLNARIRKAWLRGAQVGLVGEAVDLTYEYEHVGTGRESLKSLLDKDYGQVLDAPSVVIVGQGALNEADGEAVLAAAMKLAGDTQSKLMVLHTAAARVGAMDAGCVTEGGMTAAIDGADVIYNLGADEVEIQDGPFVIYQGSHGDRGAHRADVILPGAAYTEEQGLFVNTEGRPQLALRAGFAPGEAKENWAILRALSGEMGQALPYDSLVQLRKALVAEVPHLAKIDQVPENDWQALPQGKLGTADFRLTIRDFYLTNPIARASELMAELSANAKARSSAPVAAE</sequence>
<feature type="domain" description="4Fe-4S His(Cys)3-ligated-type" evidence="13">
    <location>
        <begin position="90"/>
        <end position="129"/>
    </location>
</feature>
<dbReference type="PANTHER" id="PTHR43105:SF13">
    <property type="entry name" value="NADH-UBIQUINONE OXIDOREDUCTASE 75 KDA SUBUNIT, MITOCHONDRIAL"/>
    <property type="match status" value="1"/>
</dbReference>
<evidence type="ECO:0000256" key="2">
    <source>
        <dbReference type="ARBA" id="ARBA00005404"/>
    </source>
</evidence>
<gene>
    <name evidence="14" type="ORF">SAMN05444398_101522</name>
</gene>
<dbReference type="Pfam" id="PF00384">
    <property type="entry name" value="Molybdopterin"/>
    <property type="match status" value="1"/>
</dbReference>
<evidence type="ECO:0000256" key="4">
    <source>
        <dbReference type="ARBA" id="ARBA00022723"/>
    </source>
</evidence>
<feature type="domain" description="4Fe-4S Mo/W bis-MGD-type" evidence="12">
    <location>
        <begin position="227"/>
        <end position="283"/>
    </location>
</feature>
<dbReference type="SMART" id="SM00929">
    <property type="entry name" value="NADH-G_4Fe-4S_3"/>
    <property type="match status" value="1"/>
</dbReference>
<dbReference type="GO" id="GO:0046872">
    <property type="term" value="F:metal ion binding"/>
    <property type="evidence" value="ECO:0007669"/>
    <property type="project" value="UniProtKB-UniRule"/>
</dbReference>
<comment type="cofactor">
    <cofactor evidence="10">
        <name>[2Fe-2S] cluster</name>
        <dbReference type="ChEBI" id="CHEBI:190135"/>
    </cofactor>
    <text evidence="10">Binds 1 [2Fe-2S] cluster per subunit.</text>
</comment>
<dbReference type="FunFam" id="3.30.200.210:FF:000002">
    <property type="entry name" value="NADH-ubiquinone oxidoreductase 75 kDa subunit"/>
    <property type="match status" value="1"/>
</dbReference>
<dbReference type="EC" id="7.1.1.-" evidence="10"/>
<dbReference type="Proteomes" id="UP000183974">
    <property type="component" value="Unassembled WGS sequence"/>
</dbReference>
<evidence type="ECO:0000256" key="5">
    <source>
        <dbReference type="ARBA" id="ARBA00022967"/>
    </source>
</evidence>
<proteinExistence type="inferred from homology"/>
<keyword evidence="7 10" id="KW-0411">Iron-sulfur</keyword>
<dbReference type="InterPro" id="IPR036010">
    <property type="entry name" value="2Fe-2S_ferredoxin-like_sf"/>
</dbReference>
<dbReference type="OrthoDB" id="9816402at2"/>
<dbReference type="InterPro" id="IPR050123">
    <property type="entry name" value="Prok_molybdopt-oxidoreductase"/>
</dbReference>
<dbReference type="InterPro" id="IPR010228">
    <property type="entry name" value="NADH_UbQ_OxRdtase_Gsu"/>
</dbReference>
<evidence type="ECO:0000259" key="13">
    <source>
        <dbReference type="PROSITE" id="PS51839"/>
    </source>
</evidence>
<dbReference type="InterPro" id="IPR015405">
    <property type="entry name" value="NDUFS1-like_C"/>
</dbReference>
<keyword evidence="3 10" id="KW-0004">4Fe-4S</keyword>
<dbReference type="Gene3D" id="3.30.70.20">
    <property type="match status" value="1"/>
</dbReference>
<dbReference type="RefSeq" id="WP_073032351.1">
    <property type="nucleotide sequence ID" value="NZ_BMLR01000001.1"/>
</dbReference>
<evidence type="ECO:0000256" key="3">
    <source>
        <dbReference type="ARBA" id="ARBA00022485"/>
    </source>
</evidence>
<dbReference type="InterPro" id="IPR000283">
    <property type="entry name" value="NADH_UbQ_OxRdtase_75kDa_su_CS"/>
</dbReference>
<dbReference type="GO" id="GO:0051539">
    <property type="term" value="F:4 iron, 4 sulfur cluster binding"/>
    <property type="evidence" value="ECO:0007669"/>
    <property type="project" value="UniProtKB-KW"/>
</dbReference>
<evidence type="ECO:0000259" key="11">
    <source>
        <dbReference type="PROSITE" id="PS51085"/>
    </source>
</evidence>
<dbReference type="PROSITE" id="PS00643">
    <property type="entry name" value="COMPLEX1_75K_3"/>
    <property type="match status" value="1"/>
</dbReference>
<dbReference type="PANTHER" id="PTHR43105">
    <property type="entry name" value="RESPIRATORY NITRATE REDUCTASE"/>
    <property type="match status" value="1"/>
</dbReference>
<evidence type="ECO:0000256" key="9">
    <source>
        <dbReference type="ARBA" id="ARBA00047712"/>
    </source>
</evidence>
<keyword evidence="4 10" id="KW-0479">Metal-binding</keyword>
<protein>
    <recommendedName>
        <fullName evidence="10">NADH-quinone oxidoreductase</fullName>
        <ecNumber evidence="10">7.1.1.-</ecNumber>
    </recommendedName>
</protein>
<dbReference type="FunFam" id="3.40.50.740:FF:000030">
    <property type="entry name" value="NADH-quinone oxidoreductase"/>
    <property type="match status" value="1"/>
</dbReference>
<dbReference type="Pfam" id="PF22117">
    <property type="entry name" value="Fer4_Nqo3"/>
    <property type="match status" value="1"/>
</dbReference>
<evidence type="ECO:0000256" key="10">
    <source>
        <dbReference type="RuleBase" id="RU003525"/>
    </source>
</evidence>
<dbReference type="PROSITE" id="PS51085">
    <property type="entry name" value="2FE2S_FER_2"/>
    <property type="match status" value="1"/>
</dbReference>
<dbReference type="GO" id="GO:0016651">
    <property type="term" value="F:oxidoreductase activity, acting on NAD(P)H"/>
    <property type="evidence" value="ECO:0007669"/>
    <property type="project" value="InterPro"/>
</dbReference>
<dbReference type="PROSITE" id="PS51669">
    <property type="entry name" value="4FE4S_MOW_BIS_MGD"/>
    <property type="match status" value="1"/>
</dbReference>
<dbReference type="InterPro" id="IPR019574">
    <property type="entry name" value="NADH_UbQ_OxRdtase_Gsu_4Fe4S-bd"/>
</dbReference>
<dbReference type="Gene3D" id="3.30.200.210">
    <property type="match status" value="1"/>
</dbReference>
<dbReference type="Pfam" id="PF22151">
    <property type="entry name" value="Fer4_NDSU1"/>
    <property type="match status" value="1"/>
</dbReference>
<dbReference type="InterPro" id="IPR054351">
    <property type="entry name" value="NADH_UbQ_OxRdtase_ferredoxin"/>
</dbReference>
<accession>A0A1M6XQU8</accession>
<dbReference type="InterPro" id="IPR006963">
    <property type="entry name" value="Mopterin_OxRdtase_4Fe-4S_dom"/>
</dbReference>
<dbReference type="FunFam" id="3.30.70.20:FF:000002">
    <property type="entry name" value="NADH-ubiquinone oxidoreductase 75 kDa subunit"/>
    <property type="match status" value="1"/>
</dbReference>
<dbReference type="PROSITE" id="PS00642">
    <property type="entry name" value="COMPLEX1_75K_2"/>
    <property type="match status" value="1"/>
</dbReference>
<dbReference type="CDD" id="cd00207">
    <property type="entry name" value="fer2"/>
    <property type="match status" value="1"/>
</dbReference>
<reference evidence="14 15" key="1">
    <citation type="submission" date="2016-11" db="EMBL/GenBank/DDBJ databases">
        <authorList>
            <person name="Jaros S."/>
            <person name="Januszkiewicz K."/>
            <person name="Wedrychowicz H."/>
        </authorList>
    </citation>
    <scope>NUCLEOTIDE SEQUENCE [LARGE SCALE GENOMIC DNA]</scope>
    <source>
        <strain evidence="14 15">DSM 29589</strain>
    </source>
</reference>
<dbReference type="NCBIfam" id="TIGR01973">
    <property type="entry name" value="NuoG"/>
    <property type="match status" value="1"/>
</dbReference>
<dbReference type="AlphaFoldDB" id="A0A1M6XQU8"/>
<evidence type="ECO:0000259" key="12">
    <source>
        <dbReference type="PROSITE" id="PS51669"/>
    </source>
</evidence>
<feature type="domain" description="2Fe-2S ferredoxin-type" evidence="11">
    <location>
        <begin position="5"/>
        <end position="90"/>
    </location>
</feature>
<dbReference type="Pfam" id="PF10588">
    <property type="entry name" value="NADH-G_4Fe-4S_3"/>
    <property type="match status" value="1"/>
</dbReference>
<dbReference type="Gene3D" id="3.10.20.740">
    <property type="match status" value="1"/>
</dbReference>
<dbReference type="InterPro" id="IPR006656">
    <property type="entry name" value="Mopterin_OxRdtase"/>
</dbReference>
<keyword evidence="5 10" id="KW-1278">Translocase</keyword>
<keyword evidence="15" id="KW-1185">Reference proteome</keyword>
<keyword evidence="6 10" id="KW-0408">Iron</keyword>
<dbReference type="InterPro" id="IPR001041">
    <property type="entry name" value="2Fe-2S_ferredoxin-type"/>
</dbReference>
<dbReference type="PROSITE" id="PS51839">
    <property type="entry name" value="4FE4S_HC3"/>
    <property type="match status" value="1"/>
</dbReference>
<evidence type="ECO:0000256" key="8">
    <source>
        <dbReference type="ARBA" id="ARBA00023027"/>
    </source>
</evidence>
<evidence type="ECO:0000256" key="6">
    <source>
        <dbReference type="ARBA" id="ARBA00023004"/>
    </source>
</evidence>
<organism evidence="14 15">
    <name type="scientific">Roseovarius pacificus</name>
    <dbReference type="NCBI Taxonomy" id="337701"/>
    <lineage>
        <taxon>Bacteria</taxon>
        <taxon>Pseudomonadati</taxon>
        <taxon>Pseudomonadota</taxon>
        <taxon>Alphaproteobacteria</taxon>
        <taxon>Rhodobacterales</taxon>
        <taxon>Roseobacteraceae</taxon>
        <taxon>Roseovarius</taxon>
    </lineage>
</organism>